<evidence type="ECO:0000313" key="2">
    <source>
        <dbReference type="Proteomes" id="UP000245423"/>
    </source>
</evidence>
<evidence type="ECO:0008006" key="3">
    <source>
        <dbReference type="Google" id="ProtNLM"/>
    </source>
</evidence>
<proteinExistence type="predicted"/>
<reference evidence="1 2" key="1">
    <citation type="submission" date="2016-11" db="EMBL/GenBank/DDBJ databases">
        <authorList>
            <person name="Manzoor S."/>
        </authorList>
    </citation>
    <scope>NUCLEOTIDE SEQUENCE [LARGE SCALE GENOMIC DNA]</scope>
    <source>
        <strain evidence="1">Clostridium ultunense strain Esp</strain>
    </source>
</reference>
<accession>M1Z547</accession>
<dbReference type="RefSeq" id="WP_005582800.1">
    <property type="nucleotide sequence ID" value="NZ_LT669839.1"/>
</dbReference>
<dbReference type="Pfam" id="PF08901">
    <property type="entry name" value="DUF1847"/>
    <property type="match status" value="1"/>
</dbReference>
<dbReference type="EMBL" id="LT669839">
    <property type="protein sequence ID" value="SHD76770.1"/>
    <property type="molecule type" value="Genomic_DNA"/>
</dbReference>
<evidence type="ECO:0000313" key="1">
    <source>
        <dbReference type="EMBL" id="SHD76770.1"/>
    </source>
</evidence>
<gene>
    <name evidence="1" type="ORF">CUESP1_1399</name>
</gene>
<dbReference type="InterPro" id="IPR014997">
    <property type="entry name" value="DUF1847"/>
</dbReference>
<name>M1Z547_9FIRM</name>
<dbReference type="OrthoDB" id="9795204at2"/>
<dbReference type="AlphaFoldDB" id="M1Z547"/>
<organism evidence="1 2">
    <name type="scientific">[Clostridium] ultunense Esp</name>
    <dbReference type="NCBI Taxonomy" id="1288971"/>
    <lineage>
        <taxon>Bacteria</taxon>
        <taxon>Bacillati</taxon>
        <taxon>Bacillota</taxon>
        <taxon>Tissierellia</taxon>
        <taxon>Tissierellales</taxon>
        <taxon>Tepidimicrobiaceae</taxon>
        <taxon>Schnuerera</taxon>
    </lineage>
</organism>
<dbReference type="HOGENOM" id="CLU_091350_1_0_9"/>
<dbReference type="Proteomes" id="UP000245423">
    <property type="component" value="Chromosome 1"/>
</dbReference>
<keyword evidence="2" id="KW-1185">Reference proteome</keyword>
<sequence>MYSCANCVLRGCSEGNLEKTLPNCPSKEKNVQEEAKKLYLEEENYKIAHNAALVEAEGYGAKTRVEEIISFAKKCEYKRIGLVFCIGLINEAKCFADILRHHGFDAISVLCKNGGIDKTYVGIDNESKIPGECDEIMCNPIGQALLLNEQNTDFNIILGLCVGHDTLVMKYLKAPMTTLAVKDRVTGHNPLVAIYLANSYYKKKLM</sequence>
<protein>
    <recommendedName>
        <fullName evidence="3">Metal-binding protein</fullName>
    </recommendedName>
</protein>